<protein>
    <recommendedName>
        <fullName evidence="4">Lipoprotein</fullName>
    </recommendedName>
</protein>
<proteinExistence type="predicted"/>
<organism evidence="2 3">
    <name type="scientific">Aquimarina atlantica</name>
    <dbReference type="NCBI Taxonomy" id="1317122"/>
    <lineage>
        <taxon>Bacteria</taxon>
        <taxon>Pseudomonadati</taxon>
        <taxon>Bacteroidota</taxon>
        <taxon>Flavobacteriia</taxon>
        <taxon>Flavobacteriales</taxon>
        <taxon>Flavobacteriaceae</taxon>
        <taxon>Aquimarina</taxon>
    </lineage>
</organism>
<evidence type="ECO:0000256" key="1">
    <source>
        <dbReference type="SAM" id="SignalP"/>
    </source>
</evidence>
<name>A0A023BV53_9FLAO</name>
<reference evidence="2 3" key="1">
    <citation type="submission" date="2014-04" db="EMBL/GenBank/DDBJ databases">
        <title>Aquimarina sp. 22II-S11-z7 Genome Sequencing.</title>
        <authorList>
            <person name="Lai Q."/>
        </authorList>
    </citation>
    <scope>NUCLEOTIDE SEQUENCE [LARGE SCALE GENOMIC DNA]</scope>
    <source>
        <strain evidence="2 3">22II-S11-z7</strain>
    </source>
</reference>
<gene>
    <name evidence="2" type="ORF">ATO12_13595</name>
</gene>
<evidence type="ECO:0000313" key="2">
    <source>
        <dbReference type="EMBL" id="EZH73912.1"/>
    </source>
</evidence>
<dbReference type="eggNOG" id="ENOG5031066">
    <property type="taxonomic scope" value="Bacteria"/>
</dbReference>
<evidence type="ECO:0008006" key="4">
    <source>
        <dbReference type="Google" id="ProtNLM"/>
    </source>
</evidence>
<sequence length="203" mass="23211">MIKNSFMTISIIMLLLLTNCGSGNSEIVLHTQEGIDNLNKLLENEFDLEKEITSLSISNQNSYSPKVDQISIFFTEDNMKDMWFYSITTSKLHKPEPKEKSDYQPKSLKIKDLNTAKILANYKEAVAMITNTTDEFANFYLNGYNIQVNQDSDIIEHSFNVFTEKTKNGVSYYGKRLVENKFKFSFGTDKSGKLICTDGLDVF</sequence>
<keyword evidence="1" id="KW-0732">Signal</keyword>
<comment type="caution">
    <text evidence="2">The sequence shown here is derived from an EMBL/GenBank/DDBJ whole genome shotgun (WGS) entry which is preliminary data.</text>
</comment>
<feature type="signal peptide" evidence="1">
    <location>
        <begin position="1"/>
        <end position="25"/>
    </location>
</feature>
<keyword evidence="3" id="KW-1185">Reference proteome</keyword>
<dbReference type="STRING" id="1317122.ATO12_13595"/>
<dbReference type="EMBL" id="AQRA01000004">
    <property type="protein sequence ID" value="EZH73912.1"/>
    <property type="molecule type" value="Genomic_DNA"/>
</dbReference>
<dbReference type="Proteomes" id="UP000023541">
    <property type="component" value="Unassembled WGS sequence"/>
</dbReference>
<accession>A0A023BV53</accession>
<feature type="chain" id="PRO_5001517461" description="Lipoprotein" evidence="1">
    <location>
        <begin position="26"/>
        <end position="203"/>
    </location>
</feature>
<dbReference type="AlphaFoldDB" id="A0A023BV53"/>
<evidence type="ECO:0000313" key="3">
    <source>
        <dbReference type="Proteomes" id="UP000023541"/>
    </source>
</evidence>